<comment type="caution">
    <text evidence="1">The sequence shown here is derived from an EMBL/GenBank/DDBJ whole genome shotgun (WGS) entry which is preliminary data.</text>
</comment>
<reference evidence="1 2" key="1">
    <citation type="submission" date="2018-08" db="EMBL/GenBank/DDBJ databases">
        <title>A genome reference for cultivated species of the human gut microbiota.</title>
        <authorList>
            <person name="Zou Y."/>
            <person name="Xue W."/>
            <person name="Luo G."/>
        </authorList>
    </citation>
    <scope>NUCLEOTIDE SEQUENCE [LARGE SCALE GENOMIC DNA]</scope>
    <source>
        <strain evidence="1 2">AF24-16AC</strain>
    </source>
</reference>
<accession>A0A412H2U9</accession>
<sequence>MVAMKRKLIIIAVLVISLVASYILCNTKQNDADIDPVKVEEYTAVLENSVDLDSIAGTYCGVLPPNVETILTLNADGTYRLKRKSANESDSCEVLNGIFKVIDGSILMLEHPSSGDNIFYKVKNDSGIILIDSFGNEPKARDSKLYILKK</sequence>
<dbReference type="InterPro" id="IPR007298">
    <property type="entry name" value="Cu-R_lipoprotein_NlpE"/>
</dbReference>
<evidence type="ECO:0008006" key="3">
    <source>
        <dbReference type="Google" id="ProtNLM"/>
    </source>
</evidence>
<dbReference type="Gene3D" id="2.40.128.640">
    <property type="match status" value="1"/>
</dbReference>
<dbReference type="Pfam" id="PF04170">
    <property type="entry name" value="NlpE"/>
    <property type="match status" value="1"/>
</dbReference>
<protein>
    <recommendedName>
        <fullName evidence="3">Copper resistance protein NlpE</fullName>
    </recommendedName>
</protein>
<organism evidence="1 2">
    <name type="scientific">Phocaeicola plebeius</name>
    <dbReference type="NCBI Taxonomy" id="310297"/>
    <lineage>
        <taxon>Bacteria</taxon>
        <taxon>Pseudomonadati</taxon>
        <taxon>Bacteroidota</taxon>
        <taxon>Bacteroidia</taxon>
        <taxon>Bacteroidales</taxon>
        <taxon>Bacteroidaceae</taxon>
        <taxon>Phocaeicola</taxon>
    </lineage>
</organism>
<gene>
    <name evidence="1" type="ORF">DWY14_13670</name>
</gene>
<dbReference type="AlphaFoldDB" id="A0A412H2U9"/>
<proteinExistence type="predicted"/>
<dbReference type="EMBL" id="QRUY01000038">
    <property type="protein sequence ID" value="RGS04030.1"/>
    <property type="molecule type" value="Genomic_DNA"/>
</dbReference>
<evidence type="ECO:0000313" key="1">
    <source>
        <dbReference type="EMBL" id="RGS04030.1"/>
    </source>
</evidence>
<name>A0A412H2U9_9BACT</name>
<dbReference type="Proteomes" id="UP000285750">
    <property type="component" value="Unassembled WGS sequence"/>
</dbReference>
<dbReference type="RefSeq" id="WP_118432059.1">
    <property type="nucleotide sequence ID" value="NZ_JAQCWP010000036.1"/>
</dbReference>
<evidence type="ECO:0000313" key="2">
    <source>
        <dbReference type="Proteomes" id="UP000285750"/>
    </source>
</evidence>